<protein>
    <recommendedName>
        <fullName evidence="2">Bacterial Ig-like domain-containing protein</fullName>
    </recommendedName>
</protein>
<evidence type="ECO:0000259" key="2">
    <source>
        <dbReference type="Pfam" id="PF16640"/>
    </source>
</evidence>
<accession>A0ABX0SBY5</accession>
<sequence length="280" mass="27654">MDSALYFAATIQKDTDTTWKIVSGTSTEKTPTTTTVASSNVAQTSATLTATVSPAEATGTVTFTSGSITATGTVTDGVATADVPGLTAGTEYTFTAAYPGDDAYAASDNTVTFTTLAAEEPTTPSDSNDTNIKVNVPEVGGTTVAGGLTISLAPGVSTLTGGARSEGQAWEATGQLGSVTVNDDRRDASADAWTLSGTASDFTGAGTISASALSWTPSKESGAGEAGSASSDLSKSSPLATGAASADTNVTTTVNAGLKLVVPSDSAAGNYSSKLTLILI</sequence>
<evidence type="ECO:0000313" key="3">
    <source>
        <dbReference type="EMBL" id="NIH55439.1"/>
    </source>
</evidence>
<dbReference type="EMBL" id="JAAMOZ010000001">
    <property type="protein sequence ID" value="NIH55439.1"/>
    <property type="molecule type" value="Genomic_DNA"/>
</dbReference>
<feature type="domain" description="Bacterial Ig-like" evidence="2">
    <location>
        <begin position="35"/>
        <end position="114"/>
    </location>
</feature>
<feature type="region of interest" description="Disordered" evidence="1">
    <location>
        <begin position="214"/>
        <end position="246"/>
    </location>
</feature>
<evidence type="ECO:0000256" key="1">
    <source>
        <dbReference type="SAM" id="MobiDB-lite"/>
    </source>
</evidence>
<dbReference type="InterPro" id="IPR013783">
    <property type="entry name" value="Ig-like_fold"/>
</dbReference>
<dbReference type="Pfam" id="PF16640">
    <property type="entry name" value="Big_3_5"/>
    <property type="match status" value="1"/>
</dbReference>
<dbReference type="RefSeq" id="WP_167163811.1">
    <property type="nucleotide sequence ID" value="NZ_BAAAOO010000018.1"/>
</dbReference>
<proteinExistence type="predicted"/>
<feature type="compositionally biased region" description="Low complexity" evidence="1">
    <location>
        <begin position="220"/>
        <end position="237"/>
    </location>
</feature>
<gene>
    <name evidence="3" type="ORF">FB473_000084</name>
</gene>
<dbReference type="Proteomes" id="UP000749311">
    <property type="component" value="Unassembled WGS sequence"/>
</dbReference>
<reference evidence="3 4" key="1">
    <citation type="submission" date="2020-02" db="EMBL/GenBank/DDBJ databases">
        <title>Sequencing the genomes of 1000 actinobacteria strains.</title>
        <authorList>
            <person name="Klenk H.-P."/>
        </authorList>
    </citation>
    <scope>NUCLEOTIDE SEQUENCE [LARGE SCALE GENOMIC DNA]</scope>
    <source>
        <strain evidence="3 4">DSM 19609</strain>
    </source>
</reference>
<keyword evidence="4" id="KW-1185">Reference proteome</keyword>
<dbReference type="InterPro" id="IPR032109">
    <property type="entry name" value="Big_3_5"/>
</dbReference>
<organism evidence="3 4">
    <name type="scientific">Brooklawnia cerclae</name>
    <dbReference type="NCBI Taxonomy" id="349934"/>
    <lineage>
        <taxon>Bacteria</taxon>
        <taxon>Bacillati</taxon>
        <taxon>Actinomycetota</taxon>
        <taxon>Actinomycetes</taxon>
        <taxon>Propionibacteriales</taxon>
        <taxon>Propionibacteriaceae</taxon>
        <taxon>Brooklawnia</taxon>
    </lineage>
</organism>
<comment type="caution">
    <text evidence="3">The sequence shown here is derived from an EMBL/GenBank/DDBJ whole genome shotgun (WGS) entry which is preliminary data.</text>
</comment>
<name>A0ABX0SBY5_9ACTN</name>
<dbReference type="Gene3D" id="2.60.40.10">
    <property type="entry name" value="Immunoglobulins"/>
    <property type="match status" value="1"/>
</dbReference>
<evidence type="ECO:0000313" key="4">
    <source>
        <dbReference type="Proteomes" id="UP000749311"/>
    </source>
</evidence>